<dbReference type="EMBL" id="OZ034816">
    <property type="protein sequence ID" value="CAL1377787.1"/>
    <property type="molecule type" value="Genomic_DNA"/>
</dbReference>
<feature type="region of interest" description="Disordered" evidence="1">
    <location>
        <begin position="58"/>
        <end position="79"/>
    </location>
</feature>
<reference evidence="2 3" key="1">
    <citation type="submission" date="2024-04" db="EMBL/GenBank/DDBJ databases">
        <authorList>
            <person name="Fracassetti M."/>
        </authorList>
    </citation>
    <scope>NUCLEOTIDE SEQUENCE [LARGE SCALE GENOMIC DNA]</scope>
</reference>
<accession>A0AAV2DW58</accession>
<dbReference type="Proteomes" id="UP001497516">
    <property type="component" value="Chromosome 3"/>
</dbReference>
<evidence type="ECO:0000313" key="2">
    <source>
        <dbReference type="EMBL" id="CAL1377787.1"/>
    </source>
</evidence>
<evidence type="ECO:0000256" key="1">
    <source>
        <dbReference type="SAM" id="MobiDB-lite"/>
    </source>
</evidence>
<protein>
    <submittedName>
        <fullName evidence="2">Uncharacterized protein</fullName>
    </submittedName>
</protein>
<feature type="compositionally biased region" description="Polar residues" evidence="1">
    <location>
        <begin position="63"/>
        <end position="79"/>
    </location>
</feature>
<organism evidence="2 3">
    <name type="scientific">Linum trigynum</name>
    <dbReference type="NCBI Taxonomy" id="586398"/>
    <lineage>
        <taxon>Eukaryota</taxon>
        <taxon>Viridiplantae</taxon>
        <taxon>Streptophyta</taxon>
        <taxon>Embryophyta</taxon>
        <taxon>Tracheophyta</taxon>
        <taxon>Spermatophyta</taxon>
        <taxon>Magnoliopsida</taxon>
        <taxon>eudicotyledons</taxon>
        <taxon>Gunneridae</taxon>
        <taxon>Pentapetalae</taxon>
        <taxon>rosids</taxon>
        <taxon>fabids</taxon>
        <taxon>Malpighiales</taxon>
        <taxon>Linaceae</taxon>
        <taxon>Linum</taxon>
    </lineage>
</organism>
<keyword evidence="3" id="KW-1185">Reference proteome</keyword>
<dbReference type="AlphaFoldDB" id="A0AAV2DW58"/>
<name>A0AAV2DW58_9ROSI</name>
<proteinExistence type="predicted"/>
<evidence type="ECO:0000313" key="3">
    <source>
        <dbReference type="Proteomes" id="UP001497516"/>
    </source>
</evidence>
<gene>
    <name evidence="2" type="ORF">LTRI10_LOCUS19413</name>
</gene>
<sequence>MSYPIATPTYKSYTKTHVHVKQLDNLLKNRSHTIIPNIPPKNLLNDHLGIPLKPLAEHHTAASRRTSASLTIGSSITGS</sequence>